<keyword evidence="3" id="KW-0812">Transmembrane</keyword>
<feature type="domain" description="OmpA-like" evidence="4">
    <location>
        <begin position="495"/>
        <end position="612"/>
    </location>
</feature>
<proteinExistence type="predicted"/>
<evidence type="ECO:0000256" key="2">
    <source>
        <dbReference type="SAM" id="MobiDB-lite"/>
    </source>
</evidence>
<dbReference type="Proteomes" id="UP001595547">
    <property type="component" value="Unassembled WGS sequence"/>
</dbReference>
<keyword evidence="1 3" id="KW-0472">Membrane</keyword>
<organism evidence="5 6">
    <name type="scientific">Cypionkella sinensis</name>
    <dbReference type="NCBI Taxonomy" id="1756043"/>
    <lineage>
        <taxon>Bacteria</taxon>
        <taxon>Pseudomonadati</taxon>
        <taxon>Pseudomonadota</taxon>
        <taxon>Alphaproteobacteria</taxon>
        <taxon>Rhodobacterales</taxon>
        <taxon>Paracoccaceae</taxon>
        <taxon>Cypionkella</taxon>
    </lineage>
</organism>
<evidence type="ECO:0000259" key="4">
    <source>
        <dbReference type="PROSITE" id="PS51123"/>
    </source>
</evidence>
<sequence>MITLRNLSFGQIPAKFLAPSAFAAAGVVSVLVAWGAAVLVENISARAVKSMLLTEGITFASVAPDGLQIHLSGTAPTEAMRYKVVNMVGGLIDSSRIRDRLEVTPVKAIEAPRFSVEMLRNDDGIQLIGLLPESDTLQGIKDAAQALNPETPLADMLETAAYPAPTGWDAALKYGLDALTMLPRSKISVAADQVAITAIAKSEAEKRSFTTQLNSARPEGLVVKMDISAPRPVLTPFTLRFVKDAEGARFDACSADTDLARAKILTAAAAAGAVGRNTCTIGLGVPTPRWADATIAGIKAVAQLPTATLTFADADVTLLAGADVPQAEFDRVVGELGAALPDVFSLKATLEKKAAGGQAGPAEFTAKLAPETHRLEMRGRLTDEMLRKAVDSFAKAEFGANTYLATRMDPDLPTGWPVRVLAGLQALGELDNGTLLVRADTVEVKGVTGSQSAKVRISQILSEKLGQGQTFRVDVKYDKALDPLAGIPTPEECAQDVDDVVARQKITFTPGSAEIAAAANGVMKALADVLKSCPGVKLEVAGYTDAQGSEEGNRALSQARAETVVLALQGRQIDVSGMVAKGYGEADPLADNGTEEGREANRRIEFRLIGAPKPVSADSAKAAATAAQGSDSAATAVSEGPDFSGDTSPSVAPQKKTISPKPRPKKSE</sequence>
<dbReference type="RefSeq" id="WP_380073341.1">
    <property type="nucleotide sequence ID" value="NZ_JBHRTO010000001.1"/>
</dbReference>
<dbReference type="Pfam" id="PF00691">
    <property type="entry name" value="OmpA"/>
    <property type="match status" value="1"/>
</dbReference>
<dbReference type="PROSITE" id="PS51123">
    <property type="entry name" value="OMPA_2"/>
    <property type="match status" value="1"/>
</dbReference>
<dbReference type="InterPro" id="IPR036737">
    <property type="entry name" value="OmpA-like_sf"/>
</dbReference>
<feature type="region of interest" description="Disordered" evidence="2">
    <location>
        <begin position="615"/>
        <end position="668"/>
    </location>
</feature>
<evidence type="ECO:0000313" key="5">
    <source>
        <dbReference type="EMBL" id="MFC3181752.1"/>
    </source>
</evidence>
<name>A0ABV7J318_9RHOB</name>
<protein>
    <submittedName>
        <fullName evidence="5">OmpA family protein</fullName>
    </submittedName>
</protein>
<dbReference type="PANTHER" id="PTHR30329">
    <property type="entry name" value="STATOR ELEMENT OF FLAGELLAR MOTOR COMPLEX"/>
    <property type="match status" value="1"/>
</dbReference>
<dbReference type="PANTHER" id="PTHR30329:SF21">
    <property type="entry name" value="LIPOPROTEIN YIAD-RELATED"/>
    <property type="match status" value="1"/>
</dbReference>
<dbReference type="Gene3D" id="3.40.1520.20">
    <property type="match status" value="2"/>
</dbReference>
<dbReference type="EMBL" id="JBHRTO010000001">
    <property type="protein sequence ID" value="MFC3181752.1"/>
    <property type="molecule type" value="Genomic_DNA"/>
</dbReference>
<feature type="transmembrane region" description="Helical" evidence="3">
    <location>
        <begin position="21"/>
        <end position="40"/>
    </location>
</feature>
<dbReference type="CDD" id="cd07185">
    <property type="entry name" value="OmpA_C-like"/>
    <property type="match status" value="1"/>
</dbReference>
<keyword evidence="3" id="KW-1133">Transmembrane helix</keyword>
<dbReference type="InterPro" id="IPR050330">
    <property type="entry name" value="Bact_OuterMem_StrucFunc"/>
</dbReference>
<reference evidence="6" key="1">
    <citation type="journal article" date="2019" name="Int. J. Syst. Evol. Microbiol.">
        <title>The Global Catalogue of Microorganisms (GCM) 10K type strain sequencing project: providing services to taxonomists for standard genome sequencing and annotation.</title>
        <authorList>
            <consortium name="The Broad Institute Genomics Platform"/>
            <consortium name="The Broad Institute Genome Sequencing Center for Infectious Disease"/>
            <person name="Wu L."/>
            <person name="Ma J."/>
        </authorList>
    </citation>
    <scope>NUCLEOTIDE SEQUENCE [LARGE SCALE GENOMIC DNA]</scope>
    <source>
        <strain evidence="6">KCTC 52039</strain>
    </source>
</reference>
<comment type="caution">
    <text evidence="5">The sequence shown here is derived from an EMBL/GenBank/DDBJ whole genome shotgun (WGS) entry which is preliminary data.</text>
</comment>
<evidence type="ECO:0000256" key="1">
    <source>
        <dbReference type="PROSITE-ProRule" id="PRU00473"/>
    </source>
</evidence>
<dbReference type="InterPro" id="IPR006665">
    <property type="entry name" value="OmpA-like"/>
</dbReference>
<dbReference type="SUPFAM" id="SSF103088">
    <property type="entry name" value="OmpA-like"/>
    <property type="match status" value="1"/>
</dbReference>
<accession>A0ABV7J318</accession>
<feature type="compositionally biased region" description="Low complexity" evidence="2">
    <location>
        <begin position="615"/>
        <end position="637"/>
    </location>
</feature>
<keyword evidence="6" id="KW-1185">Reference proteome</keyword>
<evidence type="ECO:0000313" key="6">
    <source>
        <dbReference type="Proteomes" id="UP001595547"/>
    </source>
</evidence>
<gene>
    <name evidence="5" type="ORF">ACFOGH_12180</name>
</gene>
<dbReference type="Gene3D" id="3.30.1330.60">
    <property type="entry name" value="OmpA-like domain"/>
    <property type="match status" value="1"/>
</dbReference>
<evidence type="ECO:0000256" key="3">
    <source>
        <dbReference type="SAM" id="Phobius"/>
    </source>
</evidence>